<dbReference type="EMBL" id="WSZM01000242">
    <property type="protein sequence ID" value="KAF4037331.1"/>
    <property type="molecule type" value="Genomic_DNA"/>
</dbReference>
<dbReference type="AlphaFoldDB" id="A0A833TAB3"/>
<accession>A0A833TAB3</accession>
<evidence type="ECO:0000313" key="3">
    <source>
        <dbReference type="EMBL" id="KAF4037331.1"/>
    </source>
</evidence>
<reference evidence="3" key="1">
    <citation type="submission" date="2020-04" db="EMBL/GenBank/DDBJ databases">
        <title>Hybrid Assembly of Korean Phytophthora infestans isolates.</title>
        <authorList>
            <person name="Prokchorchik M."/>
            <person name="Lee Y."/>
            <person name="Seo J."/>
            <person name="Cho J.-H."/>
            <person name="Park Y.-E."/>
            <person name="Jang D.-C."/>
            <person name="Im J.-S."/>
            <person name="Choi J.-G."/>
            <person name="Park H.-J."/>
            <person name="Lee G.-B."/>
            <person name="Lee Y.-G."/>
            <person name="Hong S.-Y."/>
            <person name="Cho K."/>
            <person name="Sohn K.H."/>
        </authorList>
    </citation>
    <scope>NUCLEOTIDE SEQUENCE</scope>
    <source>
        <strain evidence="3">KR_1_A1</strain>
    </source>
</reference>
<comment type="caution">
    <text evidence="3">The sequence shown here is derived from an EMBL/GenBank/DDBJ whole genome shotgun (WGS) entry which is preliminary data.</text>
</comment>
<feature type="transmembrane region" description="Helical" evidence="2">
    <location>
        <begin position="94"/>
        <end position="115"/>
    </location>
</feature>
<keyword evidence="2" id="KW-0812">Transmembrane</keyword>
<evidence type="ECO:0000256" key="2">
    <source>
        <dbReference type="SAM" id="Phobius"/>
    </source>
</evidence>
<name>A0A833TAB3_PHYIN</name>
<evidence type="ECO:0000256" key="1">
    <source>
        <dbReference type="SAM" id="MobiDB-lite"/>
    </source>
</evidence>
<dbReference type="Proteomes" id="UP000602510">
    <property type="component" value="Unassembled WGS sequence"/>
</dbReference>
<evidence type="ECO:0008006" key="5">
    <source>
        <dbReference type="Google" id="ProtNLM"/>
    </source>
</evidence>
<protein>
    <recommendedName>
        <fullName evidence="5">Transmembrane protein</fullName>
    </recommendedName>
</protein>
<proteinExistence type="predicted"/>
<keyword evidence="2" id="KW-1133">Transmembrane helix</keyword>
<gene>
    <name evidence="3" type="ORF">GN244_ATG10559</name>
</gene>
<evidence type="ECO:0000313" key="4">
    <source>
        <dbReference type="Proteomes" id="UP000602510"/>
    </source>
</evidence>
<feature type="region of interest" description="Disordered" evidence="1">
    <location>
        <begin position="1"/>
        <end position="20"/>
    </location>
</feature>
<organism evidence="3 4">
    <name type="scientific">Phytophthora infestans</name>
    <name type="common">Potato late blight agent</name>
    <name type="synonym">Botrytis infestans</name>
    <dbReference type="NCBI Taxonomy" id="4787"/>
    <lineage>
        <taxon>Eukaryota</taxon>
        <taxon>Sar</taxon>
        <taxon>Stramenopiles</taxon>
        <taxon>Oomycota</taxon>
        <taxon>Peronosporomycetes</taxon>
        <taxon>Peronosporales</taxon>
        <taxon>Peronosporaceae</taxon>
        <taxon>Phytophthora</taxon>
    </lineage>
</organism>
<sequence length="181" mass="19738">MASSNSSGLEQEVTAPTNVSTSGDSCTCISEQIAGEAYYLASSSSYCDFSDEICTTCRSRWQEEYAAKGGDKSSTVCIGQNGCPSFEKAKVGSIMLVIAMGVASLIIFSMFIFCIKKLLKRALPWPEQLPPDPSVLSRGRPQRPPRGPQLSLSGWKSMLVSEGGHVISDYRRRRRLSPWIA</sequence>
<keyword evidence="4" id="KW-1185">Reference proteome</keyword>
<keyword evidence="2" id="KW-0472">Membrane</keyword>